<proteinExistence type="predicted"/>
<evidence type="ECO:0000313" key="3">
    <source>
        <dbReference type="Proteomes" id="UP001140949"/>
    </source>
</evidence>
<keyword evidence="1" id="KW-1133">Transmembrane helix</keyword>
<gene>
    <name evidence="2" type="ORF">M6B38_113485</name>
</gene>
<name>A0AAX6ILL6_IRIPA</name>
<protein>
    <recommendedName>
        <fullName evidence="4">NADH dehydrogenase subunit 4L</fullName>
    </recommendedName>
</protein>
<reference evidence="2" key="2">
    <citation type="submission" date="2023-04" db="EMBL/GenBank/DDBJ databases">
        <authorList>
            <person name="Bruccoleri R.E."/>
            <person name="Oakeley E.J."/>
            <person name="Faust A.-M."/>
            <person name="Dessus-Babus S."/>
            <person name="Altorfer M."/>
            <person name="Burckhardt D."/>
            <person name="Oertli M."/>
            <person name="Naumann U."/>
            <person name="Petersen F."/>
            <person name="Wong J."/>
        </authorList>
    </citation>
    <scope>NUCLEOTIDE SEQUENCE</scope>
    <source>
        <strain evidence="2">GSM-AAB239-AS_SAM_17_03QT</strain>
        <tissue evidence="2">Leaf</tissue>
    </source>
</reference>
<keyword evidence="1" id="KW-0472">Membrane</keyword>
<feature type="transmembrane region" description="Helical" evidence="1">
    <location>
        <begin position="12"/>
        <end position="32"/>
    </location>
</feature>
<comment type="caution">
    <text evidence="2">The sequence shown here is derived from an EMBL/GenBank/DDBJ whole genome shotgun (WGS) entry which is preliminary data.</text>
</comment>
<sequence>MHTHRSRHIFQFMTILFSLIVECNWFGCAYLLTAIIALIVYTFLKISITLLFFIMNSMSHGLSSEICRVGTQGT</sequence>
<organism evidence="2 3">
    <name type="scientific">Iris pallida</name>
    <name type="common">Sweet iris</name>
    <dbReference type="NCBI Taxonomy" id="29817"/>
    <lineage>
        <taxon>Eukaryota</taxon>
        <taxon>Viridiplantae</taxon>
        <taxon>Streptophyta</taxon>
        <taxon>Embryophyta</taxon>
        <taxon>Tracheophyta</taxon>
        <taxon>Spermatophyta</taxon>
        <taxon>Magnoliopsida</taxon>
        <taxon>Liliopsida</taxon>
        <taxon>Asparagales</taxon>
        <taxon>Iridaceae</taxon>
        <taxon>Iridoideae</taxon>
        <taxon>Irideae</taxon>
        <taxon>Iris</taxon>
    </lineage>
</organism>
<evidence type="ECO:0008006" key="4">
    <source>
        <dbReference type="Google" id="ProtNLM"/>
    </source>
</evidence>
<dbReference type="AlphaFoldDB" id="A0AAX6ILL6"/>
<dbReference type="EMBL" id="JANAVB010000400">
    <property type="protein sequence ID" value="KAJ6853647.1"/>
    <property type="molecule type" value="Genomic_DNA"/>
</dbReference>
<dbReference type="Proteomes" id="UP001140949">
    <property type="component" value="Unassembled WGS sequence"/>
</dbReference>
<reference evidence="2" key="1">
    <citation type="journal article" date="2023" name="GigaByte">
        <title>Genome assembly of the bearded iris, Iris pallida Lam.</title>
        <authorList>
            <person name="Bruccoleri R.E."/>
            <person name="Oakeley E.J."/>
            <person name="Faust A.M.E."/>
            <person name="Altorfer M."/>
            <person name="Dessus-Babus S."/>
            <person name="Burckhardt D."/>
            <person name="Oertli M."/>
            <person name="Naumann U."/>
            <person name="Petersen F."/>
            <person name="Wong J."/>
        </authorList>
    </citation>
    <scope>NUCLEOTIDE SEQUENCE</scope>
    <source>
        <strain evidence="2">GSM-AAB239-AS_SAM_17_03QT</strain>
    </source>
</reference>
<keyword evidence="1" id="KW-0812">Transmembrane</keyword>
<keyword evidence="3" id="KW-1185">Reference proteome</keyword>
<accession>A0AAX6ILL6</accession>
<evidence type="ECO:0000256" key="1">
    <source>
        <dbReference type="SAM" id="Phobius"/>
    </source>
</evidence>
<evidence type="ECO:0000313" key="2">
    <source>
        <dbReference type="EMBL" id="KAJ6853647.1"/>
    </source>
</evidence>